<evidence type="ECO:0000256" key="1">
    <source>
        <dbReference type="SAM" id="MobiDB-lite"/>
    </source>
</evidence>
<organism evidence="3 4">
    <name type="scientific">Haemaphysalis longicornis</name>
    <name type="common">Bush tick</name>
    <dbReference type="NCBI Taxonomy" id="44386"/>
    <lineage>
        <taxon>Eukaryota</taxon>
        <taxon>Metazoa</taxon>
        <taxon>Ecdysozoa</taxon>
        <taxon>Arthropoda</taxon>
        <taxon>Chelicerata</taxon>
        <taxon>Arachnida</taxon>
        <taxon>Acari</taxon>
        <taxon>Parasitiformes</taxon>
        <taxon>Ixodida</taxon>
        <taxon>Ixodoidea</taxon>
        <taxon>Ixodidae</taxon>
        <taxon>Haemaphysalinae</taxon>
        <taxon>Haemaphysalis</taxon>
    </lineage>
</organism>
<feature type="compositionally biased region" description="Basic and acidic residues" evidence="1">
    <location>
        <begin position="73"/>
        <end position="82"/>
    </location>
</feature>
<gene>
    <name evidence="3" type="ORF">HPB48_017155</name>
</gene>
<evidence type="ECO:0000259" key="2">
    <source>
        <dbReference type="Pfam" id="PF20700"/>
    </source>
</evidence>
<dbReference type="Pfam" id="PF20700">
    <property type="entry name" value="Mutator"/>
    <property type="match status" value="1"/>
</dbReference>
<feature type="region of interest" description="Disordered" evidence="1">
    <location>
        <begin position="65"/>
        <end position="90"/>
    </location>
</feature>
<comment type="caution">
    <text evidence="3">The sequence shown here is derived from an EMBL/GenBank/DDBJ whole genome shotgun (WGS) entry which is preliminary data.</text>
</comment>
<protein>
    <recommendedName>
        <fullName evidence="2">Mutator-like transposase domain-containing protein</fullName>
    </recommendedName>
</protein>
<name>A0A9J6GLG4_HAELO</name>
<dbReference type="AlphaFoldDB" id="A0A9J6GLG4"/>
<proteinExistence type="predicted"/>
<dbReference type="PANTHER" id="PTHR31751">
    <property type="entry name" value="SI:CH211-108C17.2-RELATED-RELATED"/>
    <property type="match status" value="1"/>
</dbReference>
<evidence type="ECO:0000313" key="3">
    <source>
        <dbReference type="EMBL" id="KAH9376163.1"/>
    </source>
</evidence>
<dbReference type="VEuPathDB" id="VectorBase:HLOH_065213"/>
<dbReference type="OMA" id="FADCCDA"/>
<sequence>MLPQKKFRSVHKYGKRRKAWNKGQTTAAAVPVAVPDGACSSSVTEPLLRPFADCCDAESVESATSSYVGPPDAVDRDGRSREPACGGTASAAVATPGVRASNILSRVSAQIPSSEEIAQRAQTRRDVLDAVASKSASKRKLELLNEGCDENDGGKDSTFFIVNKKMLNGLLSSAKCNKCDKGSVRLETTHCLGLAARMELFCDNCGIVNSAWSSPRCSGQQKTNPFEVNVRALRAVQSVGRKQSAINDIFSAMDISHRALHHKSYQRLQRKYSHPATTSAATRIEAESAQKVHDIYKDLGGVPGNIDVIYDGTWMTRGHRSHIGVGCVIELYTGLVLDHCVLSNYCQGCAVGPKPGDDNYEEWLEKHKPQCQKNTDANAGQMEVEAARIMFERSFTKHKLRYINVLCDGDSRTYLALTQDKVYGYMVIKKQECVNHVKKRMGTSLRNLLDEHKSKGRGLSMGGKGRLTQGLIKKLTNYYGWAIKSHPNDVPGMERAIMATYYHVTSTDQEPHHDLCPSGTDSWCPHNRALAMGEPLPPHKHKLPPHVRVALLPIYKRLSNKELLERCAQGKTQNAVESMNSLIWSLQSKSQFASLRSVESAVADAVCRFKGGCKSALQEITAQLGFNPGDCSLRRAAEKDARRVKRAQKVHCSTTKKRKTRLHSTVAKATASQDYCPGGF</sequence>
<dbReference type="InterPro" id="IPR049012">
    <property type="entry name" value="Mutator_transp_dom"/>
</dbReference>
<feature type="domain" description="Mutator-like transposase" evidence="2">
    <location>
        <begin position="164"/>
        <end position="524"/>
    </location>
</feature>
<dbReference type="PANTHER" id="PTHR31751:SF42">
    <property type="entry name" value="PROTEIN CBG10204"/>
    <property type="match status" value="1"/>
</dbReference>
<reference evidence="3 4" key="1">
    <citation type="journal article" date="2020" name="Cell">
        <title>Large-Scale Comparative Analyses of Tick Genomes Elucidate Their Genetic Diversity and Vector Capacities.</title>
        <authorList>
            <consortium name="Tick Genome and Microbiome Consortium (TIGMIC)"/>
            <person name="Jia N."/>
            <person name="Wang J."/>
            <person name="Shi W."/>
            <person name="Du L."/>
            <person name="Sun Y."/>
            <person name="Zhan W."/>
            <person name="Jiang J.F."/>
            <person name="Wang Q."/>
            <person name="Zhang B."/>
            <person name="Ji P."/>
            <person name="Bell-Sakyi L."/>
            <person name="Cui X.M."/>
            <person name="Yuan T.T."/>
            <person name="Jiang B.G."/>
            <person name="Yang W.F."/>
            <person name="Lam T.T."/>
            <person name="Chang Q.C."/>
            <person name="Ding S.J."/>
            <person name="Wang X.J."/>
            <person name="Zhu J.G."/>
            <person name="Ruan X.D."/>
            <person name="Zhao L."/>
            <person name="Wei J.T."/>
            <person name="Ye R.Z."/>
            <person name="Que T.C."/>
            <person name="Du C.H."/>
            <person name="Zhou Y.H."/>
            <person name="Cheng J.X."/>
            <person name="Dai P.F."/>
            <person name="Guo W.B."/>
            <person name="Han X.H."/>
            <person name="Huang E.J."/>
            <person name="Li L.F."/>
            <person name="Wei W."/>
            <person name="Gao Y.C."/>
            <person name="Liu J.Z."/>
            <person name="Shao H.Z."/>
            <person name="Wang X."/>
            <person name="Wang C.C."/>
            <person name="Yang T.C."/>
            <person name="Huo Q.B."/>
            <person name="Li W."/>
            <person name="Chen H.Y."/>
            <person name="Chen S.E."/>
            <person name="Zhou L.G."/>
            <person name="Ni X.B."/>
            <person name="Tian J.H."/>
            <person name="Sheng Y."/>
            <person name="Liu T."/>
            <person name="Pan Y.S."/>
            <person name="Xia L.Y."/>
            <person name="Li J."/>
            <person name="Zhao F."/>
            <person name="Cao W.C."/>
        </authorList>
    </citation>
    <scope>NUCLEOTIDE SEQUENCE [LARGE SCALE GENOMIC DNA]</scope>
    <source>
        <strain evidence="3">HaeL-2018</strain>
    </source>
</reference>
<dbReference type="OrthoDB" id="5975258at2759"/>
<keyword evidence="4" id="KW-1185">Reference proteome</keyword>
<dbReference type="EMBL" id="JABSTR010000007">
    <property type="protein sequence ID" value="KAH9376163.1"/>
    <property type="molecule type" value="Genomic_DNA"/>
</dbReference>
<accession>A0A9J6GLG4</accession>
<evidence type="ECO:0000313" key="4">
    <source>
        <dbReference type="Proteomes" id="UP000821853"/>
    </source>
</evidence>
<dbReference type="Proteomes" id="UP000821853">
    <property type="component" value="Chromosome 5"/>
</dbReference>